<evidence type="ECO:0000313" key="1">
    <source>
        <dbReference type="EMBL" id="GJE56371.1"/>
    </source>
</evidence>
<proteinExistence type="predicted"/>
<evidence type="ECO:0000313" key="2">
    <source>
        <dbReference type="Proteomes" id="UP001055101"/>
    </source>
</evidence>
<evidence type="ECO:0008006" key="3">
    <source>
        <dbReference type="Google" id="ProtNLM"/>
    </source>
</evidence>
<reference evidence="1" key="2">
    <citation type="submission" date="2021-08" db="EMBL/GenBank/DDBJ databases">
        <authorList>
            <person name="Tani A."/>
            <person name="Ola A."/>
            <person name="Ogura Y."/>
            <person name="Katsura K."/>
            <person name="Hayashi T."/>
        </authorList>
    </citation>
    <scope>NUCLEOTIDE SEQUENCE</scope>
    <source>
        <strain evidence="1">DSM 23674</strain>
    </source>
</reference>
<dbReference type="Proteomes" id="UP001055101">
    <property type="component" value="Unassembled WGS sequence"/>
</dbReference>
<dbReference type="EMBL" id="BPRA01000012">
    <property type="protein sequence ID" value="GJE56371.1"/>
    <property type="molecule type" value="Genomic_DNA"/>
</dbReference>
<protein>
    <recommendedName>
        <fullName evidence="3">DUF4926 domain-containing protein</fullName>
    </recommendedName>
</protein>
<comment type="caution">
    <text evidence="1">The sequence shown here is derived from an EMBL/GenBank/DDBJ whole genome shotgun (WGS) entry which is preliminary data.</text>
</comment>
<gene>
    <name evidence="1" type="ORF">EKPJFOCH_2875</name>
</gene>
<accession>A0ABQ4TM60</accession>
<organism evidence="1 2">
    <name type="scientific">Methylobacterium thuringiense</name>
    <dbReference type="NCBI Taxonomy" id="1003091"/>
    <lineage>
        <taxon>Bacteria</taxon>
        <taxon>Pseudomonadati</taxon>
        <taxon>Pseudomonadota</taxon>
        <taxon>Alphaproteobacteria</taxon>
        <taxon>Hyphomicrobiales</taxon>
        <taxon>Methylobacteriaceae</taxon>
        <taxon>Methylobacterium</taxon>
    </lineage>
</organism>
<reference evidence="1" key="1">
    <citation type="journal article" date="2021" name="Front. Microbiol.">
        <title>Comprehensive Comparative Genomics and Phenotyping of Methylobacterium Species.</title>
        <authorList>
            <person name="Alessa O."/>
            <person name="Ogura Y."/>
            <person name="Fujitani Y."/>
            <person name="Takami H."/>
            <person name="Hayashi T."/>
            <person name="Sahin N."/>
            <person name="Tani A."/>
        </authorList>
    </citation>
    <scope>NUCLEOTIDE SEQUENCE</scope>
    <source>
        <strain evidence="1">DSM 23674</strain>
    </source>
</reference>
<keyword evidence="2" id="KW-1185">Reference proteome</keyword>
<sequence>MSFEFAYRYRQDAPASGLRELDRVALTAIVTSDDGCELPPGSEGTILGIYNHGEAYVVEFAAPVGALANVEARHLRLLERASL</sequence>
<name>A0ABQ4TM60_9HYPH</name>